<name>A0A438HE21_VITVI</name>
<protein>
    <submittedName>
        <fullName evidence="2">Transposon TX1 uncharacterized 149 kDa protein</fullName>
    </submittedName>
</protein>
<proteinExistence type="predicted"/>
<dbReference type="PANTHER" id="PTHR19446">
    <property type="entry name" value="REVERSE TRANSCRIPTASES"/>
    <property type="match status" value="1"/>
</dbReference>
<reference evidence="2 3" key="1">
    <citation type="journal article" date="2018" name="PLoS Genet.">
        <title>Population sequencing reveals clonal diversity and ancestral inbreeding in the grapevine cultivar Chardonnay.</title>
        <authorList>
            <person name="Roach M.J."/>
            <person name="Johnson D.L."/>
            <person name="Bohlmann J."/>
            <person name="van Vuuren H.J."/>
            <person name="Jones S.J."/>
            <person name="Pretorius I.S."/>
            <person name="Schmidt S.A."/>
            <person name="Borneman A.R."/>
        </authorList>
    </citation>
    <scope>NUCLEOTIDE SEQUENCE [LARGE SCALE GENOMIC DNA]</scope>
    <source>
        <strain evidence="3">cv. Chardonnay</strain>
        <tissue evidence="2">Leaf</tissue>
    </source>
</reference>
<feature type="domain" description="Reverse transcriptase" evidence="1">
    <location>
        <begin position="219"/>
        <end position="323"/>
    </location>
</feature>
<dbReference type="EMBL" id="QGNW01000237">
    <property type="protein sequence ID" value="RVW82609.1"/>
    <property type="molecule type" value="Genomic_DNA"/>
</dbReference>
<dbReference type="Proteomes" id="UP000288805">
    <property type="component" value="Unassembled WGS sequence"/>
</dbReference>
<dbReference type="Pfam" id="PF00078">
    <property type="entry name" value="RVT_1"/>
    <property type="match status" value="1"/>
</dbReference>
<organism evidence="2 3">
    <name type="scientific">Vitis vinifera</name>
    <name type="common">Grape</name>
    <dbReference type="NCBI Taxonomy" id="29760"/>
    <lineage>
        <taxon>Eukaryota</taxon>
        <taxon>Viridiplantae</taxon>
        <taxon>Streptophyta</taxon>
        <taxon>Embryophyta</taxon>
        <taxon>Tracheophyta</taxon>
        <taxon>Spermatophyta</taxon>
        <taxon>Magnoliopsida</taxon>
        <taxon>eudicotyledons</taxon>
        <taxon>Gunneridae</taxon>
        <taxon>Pentapetalae</taxon>
        <taxon>rosids</taxon>
        <taxon>Vitales</taxon>
        <taxon>Vitaceae</taxon>
        <taxon>Viteae</taxon>
        <taxon>Vitis</taxon>
    </lineage>
</organism>
<comment type="caution">
    <text evidence="2">The sequence shown here is derived from an EMBL/GenBank/DDBJ whole genome shotgun (WGS) entry which is preliminary data.</text>
</comment>
<dbReference type="InterPro" id="IPR000477">
    <property type="entry name" value="RT_dom"/>
</dbReference>
<gene>
    <name evidence="2" type="primary">YTX2_605</name>
    <name evidence="2" type="ORF">CK203_037433</name>
</gene>
<dbReference type="AlphaFoldDB" id="A0A438HE21"/>
<evidence type="ECO:0000313" key="2">
    <source>
        <dbReference type="EMBL" id="RVW82609.1"/>
    </source>
</evidence>
<evidence type="ECO:0000313" key="3">
    <source>
        <dbReference type="Proteomes" id="UP000288805"/>
    </source>
</evidence>
<accession>A0A438HE21</accession>
<evidence type="ECO:0000259" key="1">
    <source>
        <dbReference type="Pfam" id="PF00078"/>
    </source>
</evidence>
<sequence>MWLRVDGFMDKIKEWWQSYNFKGKPNFVLAKKLQALKYDLKMWNKGTLGNVLARKDAALEKLNYWDSLERLGSLSEEDRSSQRMARDEFSHCAILEEISWRQKSRALWLKEGDSNTKFFHRMANARRRGNFISSLIVRGVWLDKEEELKEGIGSYFKSLFEESLVRRPVVESGLFRTLDSLDNETLEGPFSKEEVFEELHLQNAVFRNLNATFLVFISKKEGASDMQDFRLISLVGSLYKIIAKVLTNRLKKVMGKVVSNSQNAFVGGRQILDAVLVANEAIDSRKRSVDAGLVCKLDIEKAYDHVNWRFLLSVLEKMGFGPKWRN</sequence>